<protein>
    <recommendedName>
        <fullName evidence="2">Insertion element IS402-like domain-containing protein</fullName>
    </recommendedName>
</protein>
<dbReference type="PANTHER" id="PTHR30007">
    <property type="entry name" value="PHP DOMAIN PROTEIN"/>
    <property type="match status" value="1"/>
</dbReference>
<evidence type="ECO:0000313" key="3">
    <source>
        <dbReference type="EMBL" id="AWM38825.1"/>
    </source>
</evidence>
<dbReference type="KEGG" id="gog:C1280_18785"/>
<keyword evidence="4" id="KW-1185">Reference proteome</keyword>
<dbReference type="PANTHER" id="PTHR30007:SF0">
    <property type="entry name" value="TRANSPOSASE"/>
    <property type="match status" value="1"/>
</dbReference>
<name>A0A2Z3H783_9BACT</name>
<sequence length="180" mass="19626">MAAMSRKRYPTDLTDAQWEQLDRLLPKPKCGTAKGGHPVVVDRREVVNAIFYHRRAGGAWRMLPHDFPAWQTVYGLFRDWRLAGAWDQVHAALREEVRIEAGYPATPETLRVDSQTVKITHRGGPKGYDGGKKGERPQAVHRGRFARVGVGPVGAHGRHPGSGRRAVAAGRGAAPAAAGA</sequence>
<feature type="region of interest" description="Disordered" evidence="1">
    <location>
        <begin position="150"/>
        <end position="180"/>
    </location>
</feature>
<feature type="compositionally biased region" description="Low complexity" evidence="1">
    <location>
        <begin position="163"/>
        <end position="180"/>
    </location>
</feature>
<dbReference type="Pfam" id="PF13340">
    <property type="entry name" value="DUF4096"/>
    <property type="match status" value="1"/>
</dbReference>
<proteinExistence type="predicted"/>
<dbReference type="AlphaFoldDB" id="A0A2Z3H783"/>
<evidence type="ECO:0000256" key="1">
    <source>
        <dbReference type="SAM" id="MobiDB-lite"/>
    </source>
</evidence>
<reference evidence="3 4" key="1">
    <citation type="submission" date="2018-01" db="EMBL/GenBank/DDBJ databases">
        <title>G. obscuriglobus.</title>
        <authorList>
            <person name="Franke J."/>
            <person name="Blomberg W."/>
            <person name="Selmecki A."/>
        </authorList>
    </citation>
    <scope>NUCLEOTIDE SEQUENCE [LARGE SCALE GENOMIC DNA]</scope>
    <source>
        <strain evidence="3 4">DSM 5831</strain>
    </source>
</reference>
<dbReference type="Proteomes" id="UP000245802">
    <property type="component" value="Chromosome"/>
</dbReference>
<dbReference type="InterPro" id="IPR025161">
    <property type="entry name" value="IS402-like_dom"/>
</dbReference>
<evidence type="ECO:0000259" key="2">
    <source>
        <dbReference type="Pfam" id="PF13340"/>
    </source>
</evidence>
<feature type="domain" description="Insertion element IS402-like" evidence="2">
    <location>
        <begin position="13"/>
        <end position="90"/>
    </location>
</feature>
<evidence type="ECO:0000313" key="4">
    <source>
        <dbReference type="Proteomes" id="UP000245802"/>
    </source>
</evidence>
<dbReference type="OrthoDB" id="212263at2"/>
<gene>
    <name evidence="3" type="ORF">C1280_18785</name>
</gene>
<accession>A0A2Z3H783</accession>
<dbReference type="EMBL" id="CP025958">
    <property type="protein sequence ID" value="AWM38825.1"/>
    <property type="molecule type" value="Genomic_DNA"/>
</dbReference>
<organism evidence="3 4">
    <name type="scientific">Gemmata obscuriglobus</name>
    <dbReference type="NCBI Taxonomy" id="114"/>
    <lineage>
        <taxon>Bacteria</taxon>
        <taxon>Pseudomonadati</taxon>
        <taxon>Planctomycetota</taxon>
        <taxon>Planctomycetia</taxon>
        <taxon>Gemmatales</taxon>
        <taxon>Gemmataceae</taxon>
        <taxon>Gemmata</taxon>
    </lineage>
</organism>